<name>A0ABS4FPQ0_9BACL</name>
<dbReference type="RefSeq" id="WP_210088232.1">
    <property type="nucleotide sequence ID" value="NZ_JAGGKG010000004.1"/>
</dbReference>
<keyword evidence="1 3" id="KW-0378">Hydrolase</keyword>
<comment type="caution">
    <text evidence="3">The sequence shown here is derived from an EMBL/GenBank/DDBJ whole genome shotgun (WGS) entry which is preliminary data.</text>
</comment>
<dbReference type="Gene3D" id="3.90.79.10">
    <property type="entry name" value="Nucleoside Triphosphate Pyrophosphohydrolase"/>
    <property type="match status" value="1"/>
</dbReference>
<evidence type="ECO:0000259" key="2">
    <source>
        <dbReference type="Pfam" id="PF00293"/>
    </source>
</evidence>
<feature type="domain" description="Nudix hydrolase" evidence="2">
    <location>
        <begin position="19"/>
        <end position="114"/>
    </location>
</feature>
<accession>A0ABS4FPQ0</accession>
<protein>
    <submittedName>
        <fullName evidence="3">8-oxo-dGTP diphosphatase</fullName>
        <ecNumber evidence="3">3.6.1.55</ecNumber>
    </submittedName>
</protein>
<gene>
    <name evidence="3" type="ORF">J2Z32_001174</name>
</gene>
<evidence type="ECO:0000313" key="3">
    <source>
        <dbReference type="EMBL" id="MBP1904551.1"/>
    </source>
</evidence>
<organism evidence="3 4">
    <name type="scientific">Paenibacillus turicensis</name>
    <dbReference type="NCBI Taxonomy" id="160487"/>
    <lineage>
        <taxon>Bacteria</taxon>
        <taxon>Bacillati</taxon>
        <taxon>Bacillota</taxon>
        <taxon>Bacilli</taxon>
        <taxon>Bacillales</taxon>
        <taxon>Paenibacillaceae</taxon>
        <taxon>Paenibacillus</taxon>
    </lineage>
</organism>
<keyword evidence="4" id="KW-1185">Reference proteome</keyword>
<reference evidence="3 4" key="1">
    <citation type="submission" date="2021-03" db="EMBL/GenBank/DDBJ databases">
        <title>Genomic Encyclopedia of Type Strains, Phase IV (KMG-IV): sequencing the most valuable type-strain genomes for metagenomic binning, comparative biology and taxonomic classification.</title>
        <authorList>
            <person name="Goeker M."/>
        </authorList>
    </citation>
    <scope>NUCLEOTIDE SEQUENCE [LARGE SCALE GENOMIC DNA]</scope>
    <source>
        <strain evidence="3 4">DSM 14349</strain>
    </source>
</reference>
<dbReference type="InterPro" id="IPR014078">
    <property type="entry name" value="Nudix_YtkD"/>
</dbReference>
<dbReference type="InterPro" id="IPR020084">
    <property type="entry name" value="NUDIX_hydrolase_CS"/>
</dbReference>
<dbReference type="Pfam" id="PF00293">
    <property type="entry name" value="NUDIX"/>
    <property type="match status" value="1"/>
</dbReference>
<sequence length="143" mass="16568">MKVHFFQLDSVKDESLKYAVVVSRFKGEWILVKHKKRTTWEIPGGKRDPYEGIDKTAERELFEETGATSFTITPVCIYSVQHDLKEESFGMLFYSEVSELGKLPNSEIGELRVFNHLPSQLTYPEIQPLLFNKVLKELEIKLS</sequence>
<dbReference type="EC" id="3.6.1.55" evidence="3"/>
<dbReference type="InterPro" id="IPR015797">
    <property type="entry name" value="NUDIX_hydrolase-like_dom_sf"/>
</dbReference>
<evidence type="ECO:0000313" key="4">
    <source>
        <dbReference type="Proteomes" id="UP001519272"/>
    </source>
</evidence>
<proteinExistence type="predicted"/>
<evidence type="ECO:0000256" key="1">
    <source>
        <dbReference type="ARBA" id="ARBA00022801"/>
    </source>
</evidence>
<dbReference type="EMBL" id="JAGGKG010000004">
    <property type="protein sequence ID" value="MBP1904551.1"/>
    <property type="molecule type" value="Genomic_DNA"/>
</dbReference>
<dbReference type="CDD" id="cd04665">
    <property type="entry name" value="NUDIX_RppH"/>
    <property type="match status" value="1"/>
</dbReference>
<dbReference type="InterPro" id="IPR000086">
    <property type="entry name" value="NUDIX_hydrolase_dom"/>
</dbReference>
<dbReference type="SUPFAM" id="SSF55811">
    <property type="entry name" value="Nudix"/>
    <property type="match status" value="1"/>
</dbReference>
<dbReference type="GO" id="GO:0035539">
    <property type="term" value="F:8-oxo-7,8-dihydrodeoxyguanosine triphosphate pyrophosphatase activity"/>
    <property type="evidence" value="ECO:0007669"/>
    <property type="project" value="UniProtKB-EC"/>
</dbReference>
<dbReference type="Proteomes" id="UP001519272">
    <property type="component" value="Unassembled WGS sequence"/>
</dbReference>
<dbReference type="PROSITE" id="PS00893">
    <property type="entry name" value="NUDIX_BOX"/>
    <property type="match status" value="1"/>
</dbReference>